<evidence type="ECO:0000259" key="2">
    <source>
        <dbReference type="Pfam" id="PF13175"/>
    </source>
</evidence>
<dbReference type="AlphaFoldDB" id="A0A4R1XM03"/>
<dbReference type="Pfam" id="PF13175">
    <property type="entry name" value="AAA_15"/>
    <property type="match status" value="1"/>
</dbReference>
<evidence type="ECO:0000259" key="1">
    <source>
        <dbReference type="Pfam" id="PF12476"/>
    </source>
</evidence>
<keyword evidence="4" id="KW-1185">Reference proteome</keyword>
<dbReference type="PANTHER" id="PTHR43581">
    <property type="entry name" value="ATP/GTP PHOSPHATASE"/>
    <property type="match status" value="1"/>
</dbReference>
<dbReference type="InterPro" id="IPR051396">
    <property type="entry name" value="Bact_Antivir_Def_Nuclease"/>
</dbReference>
<protein>
    <submittedName>
        <fullName evidence="3">Uncharacterized protein DUF3696</fullName>
    </submittedName>
</protein>
<accession>A0A4R1XM03</accession>
<gene>
    <name evidence="3" type="ORF">EC844_11627</name>
</gene>
<feature type="domain" description="DUF3696" evidence="1">
    <location>
        <begin position="485"/>
        <end position="523"/>
    </location>
</feature>
<dbReference type="OrthoDB" id="3322489at2"/>
<evidence type="ECO:0000313" key="3">
    <source>
        <dbReference type="EMBL" id="TCM65064.1"/>
    </source>
</evidence>
<dbReference type="Proteomes" id="UP000294963">
    <property type="component" value="Unassembled WGS sequence"/>
</dbReference>
<organism evidence="3 4">
    <name type="scientific">Acinetobacter calcoaceticus</name>
    <dbReference type="NCBI Taxonomy" id="471"/>
    <lineage>
        <taxon>Bacteria</taxon>
        <taxon>Pseudomonadati</taxon>
        <taxon>Pseudomonadota</taxon>
        <taxon>Gammaproteobacteria</taxon>
        <taxon>Moraxellales</taxon>
        <taxon>Moraxellaceae</taxon>
        <taxon>Acinetobacter</taxon>
        <taxon>Acinetobacter calcoaceticus/baumannii complex</taxon>
    </lineage>
</organism>
<evidence type="ECO:0000313" key="4">
    <source>
        <dbReference type="Proteomes" id="UP000294963"/>
    </source>
</evidence>
<dbReference type="InterPro" id="IPR041685">
    <property type="entry name" value="AAA_GajA/Old/RecF-like"/>
</dbReference>
<dbReference type="Gene3D" id="3.40.50.300">
    <property type="entry name" value="P-loop containing nucleotide triphosphate hydrolases"/>
    <property type="match status" value="2"/>
</dbReference>
<proteinExistence type="predicted"/>
<dbReference type="EMBL" id="SLVJ01000016">
    <property type="protein sequence ID" value="TCM65064.1"/>
    <property type="molecule type" value="Genomic_DNA"/>
</dbReference>
<dbReference type="InterPro" id="IPR022532">
    <property type="entry name" value="DUF3696"/>
</dbReference>
<comment type="caution">
    <text evidence="3">The sequence shown here is derived from an EMBL/GenBank/DDBJ whole genome shotgun (WGS) entry which is preliminary data.</text>
</comment>
<feature type="domain" description="Endonuclease GajA/Old nuclease/RecF-like AAA" evidence="2">
    <location>
        <begin position="3"/>
        <end position="473"/>
    </location>
</feature>
<dbReference type="InterPro" id="IPR027417">
    <property type="entry name" value="P-loop_NTPase"/>
</dbReference>
<dbReference type="Pfam" id="PF12476">
    <property type="entry name" value="DUF3696"/>
    <property type="match status" value="1"/>
</dbReference>
<name>A0A4R1XM03_ACICA</name>
<sequence length="525" mass="60948">MSKLKSIRLKNLRSLKDTGDVELKPITILVGKNSVGKSTFLRTFPLLRQSCEKETRAPILWYGNLVDFGDFGTALNKKTMSIDGDDYIEFSFNMELDSLIYYYRYKSIDNLEPKKINTNISLRMREHNKSSYASQLKMDIFGNTIILDLNQNQEFEKISINEIVFNKDYFKERGCTYEIIQRKILPIPRLLKTIRIKEKKVEFLAESELFNDYLKENITRLCRKNTSSETIEHLIENIPWASGTDIYNYFCNQNIIIGLAKNISQKGIDSTIFKEILCFFYLGLFENLVRIHNDELSSIFSDVRYLEPLRATAQRYYRRQELAIDEIDSKGSNIAMFLDSLSAHERVSINKILKDDFDIELNVTKENGHLALTIKNSDLKEATNIADLGVGYSQILPFIIQLWSCIHRKKSTRNNFLGFRGRQSNNSLFVIEQPELHLHPAYQSKISDVICKINKDSRNYVNLIIETHSPHIIYRLGELIELGEIDKESIQVLVFEESENGTSIKKSIFDENGRLNNWPIGFFQP</sequence>
<dbReference type="SUPFAM" id="SSF52540">
    <property type="entry name" value="P-loop containing nucleoside triphosphate hydrolases"/>
    <property type="match status" value="1"/>
</dbReference>
<dbReference type="PANTHER" id="PTHR43581:SF2">
    <property type="entry name" value="EXCINUCLEASE ATPASE SUBUNIT"/>
    <property type="match status" value="1"/>
</dbReference>
<reference evidence="3 4" key="1">
    <citation type="submission" date="2019-03" db="EMBL/GenBank/DDBJ databases">
        <title>Genomic analyses of the natural microbiome of Caenorhabditis elegans.</title>
        <authorList>
            <person name="Samuel B."/>
        </authorList>
    </citation>
    <scope>NUCLEOTIDE SEQUENCE [LARGE SCALE GENOMIC DNA]</scope>
    <source>
        <strain evidence="3 4">JUb89</strain>
    </source>
</reference>